<dbReference type="EMBL" id="JBHULX010000039">
    <property type="protein sequence ID" value="MFD2592430.1"/>
    <property type="molecule type" value="Genomic_DNA"/>
</dbReference>
<accession>A0ABW5N9Y1</accession>
<evidence type="ECO:0000313" key="3">
    <source>
        <dbReference type="Proteomes" id="UP001597459"/>
    </source>
</evidence>
<feature type="domain" description="FHA" evidence="1">
    <location>
        <begin position="19"/>
        <end position="68"/>
    </location>
</feature>
<dbReference type="PROSITE" id="PS50006">
    <property type="entry name" value="FHA_DOMAIN"/>
    <property type="match status" value="1"/>
</dbReference>
<dbReference type="SUPFAM" id="SSF49879">
    <property type="entry name" value="SMAD/FHA domain"/>
    <property type="match status" value="1"/>
</dbReference>
<dbReference type="InterPro" id="IPR000253">
    <property type="entry name" value="FHA_dom"/>
</dbReference>
<dbReference type="SMART" id="SM00240">
    <property type="entry name" value="FHA"/>
    <property type="match status" value="1"/>
</dbReference>
<dbReference type="RefSeq" id="WP_176030561.1">
    <property type="nucleotide sequence ID" value="NZ_JBHSJV010000001.1"/>
</dbReference>
<evidence type="ECO:0000259" key="1">
    <source>
        <dbReference type="PROSITE" id="PS50006"/>
    </source>
</evidence>
<organism evidence="2 3">
    <name type="scientific">Aquimarina hainanensis</name>
    <dbReference type="NCBI Taxonomy" id="1578017"/>
    <lineage>
        <taxon>Bacteria</taxon>
        <taxon>Pseudomonadati</taxon>
        <taxon>Bacteroidota</taxon>
        <taxon>Flavobacteriia</taxon>
        <taxon>Flavobacteriales</taxon>
        <taxon>Flavobacteriaceae</taxon>
        <taxon>Aquimarina</taxon>
    </lineage>
</organism>
<name>A0ABW5N9Y1_9FLAO</name>
<gene>
    <name evidence="2" type="ORF">ACFSTE_16440</name>
</gene>
<proteinExistence type="predicted"/>
<dbReference type="CDD" id="cd00060">
    <property type="entry name" value="FHA"/>
    <property type="match status" value="1"/>
</dbReference>
<reference evidence="3" key="1">
    <citation type="journal article" date="2019" name="Int. J. Syst. Evol. Microbiol.">
        <title>The Global Catalogue of Microorganisms (GCM) 10K type strain sequencing project: providing services to taxonomists for standard genome sequencing and annotation.</title>
        <authorList>
            <consortium name="The Broad Institute Genomics Platform"/>
            <consortium name="The Broad Institute Genome Sequencing Center for Infectious Disease"/>
            <person name="Wu L."/>
            <person name="Ma J."/>
        </authorList>
    </citation>
    <scope>NUCLEOTIDE SEQUENCE [LARGE SCALE GENOMIC DNA]</scope>
    <source>
        <strain evidence="3">KCTC 42423</strain>
    </source>
</reference>
<dbReference type="InterPro" id="IPR008984">
    <property type="entry name" value="SMAD_FHA_dom_sf"/>
</dbReference>
<sequence length="318" mass="37031">MAVLKNNTLGDIVVLNTHHVFGRNQFTANTHIQENDVSKSHATIFWKCGIWYIKDHSRNGTLINGKYITHTTVKLSKGDTVQYGRSNTTKWEMVDDDTPSCYLKSLTYENKILSLSSCLELCNEEDPEITFYCTQDMKWKAEKGGKTIELFQGITLEFNNEEWMFIENSSLDETIDYRQIIDRAYFVFTLSADEENSHIKIVMNELELDLGTRVHNYLLLTLARQRLSDANLGYVFDDQGWVSLTDLTIDLTKEFGKEIDIYYVNLQIHRLRKFLIKLEPYGYLFSNVIERKNGKIRFVHRYFKIIKEGQAIGEILSV</sequence>
<dbReference type="Gene3D" id="2.60.200.20">
    <property type="match status" value="1"/>
</dbReference>
<keyword evidence="3" id="KW-1185">Reference proteome</keyword>
<protein>
    <submittedName>
        <fullName evidence="2">FHA domain-containing protein</fullName>
    </submittedName>
</protein>
<dbReference type="Pfam" id="PF00498">
    <property type="entry name" value="FHA"/>
    <property type="match status" value="1"/>
</dbReference>
<comment type="caution">
    <text evidence="2">The sequence shown here is derived from an EMBL/GenBank/DDBJ whole genome shotgun (WGS) entry which is preliminary data.</text>
</comment>
<evidence type="ECO:0000313" key="2">
    <source>
        <dbReference type="EMBL" id="MFD2592430.1"/>
    </source>
</evidence>
<dbReference type="Proteomes" id="UP001597459">
    <property type="component" value="Unassembled WGS sequence"/>
</dbReference>